<keyword evidence="4" id="KW-0560">Oxidoreductase</keyword>
<dbReference type="OrthoDB" id="9805754at2"/>
<evidence type="ECO:0000313" key="4">
    <source>
        <dbReference type="EMBL" id="MXN48305.1"/>
    </source>
</evidence>
<dbReference type="InterPro" id="IPR000304">
    <property type="entry name" value="Pyrroline-COOH_reductase"/>
</dbReference>
<evidence type="ECO:0000256" key="2">
    <source>
        <dbReference type="PIRSR" id="PIRSR000193-1"/>
    </source>
</evidence>
<keyword evidence="5" id="KW-1185">Reference proteome</keyword>
<dbReference type="InterPro" id="IPR036291">
    <property type="entry name" value="NAD(P)-bd_dom_sf"/>
</dbReference>
<feature type="binding site" evidence="2">
    <location>
        <position position="59"/>
    </location>
    <ligand>
        <name>NADPH</name>
        <dbReference type="ChEBI" id="CHEBI:57783"/>
    </ligand>
</feature>
<dbReference type="Proteomes" id="UP000435802">
    <property type="component" value="Unassembled WGS sequence"/>
</dbReference>
<dbReference type="GO" id="GO:0055129">
    <property type="term" value="P:L-proline biosynthetic process"/>
    <property type="evidence" value="ECO:0007669"/>
    <property type="project" value="TreeGrafter"/>
</dbReference>
<keyword evidence="2" id="KW-0521">NADP</keyword>
<gene>
    <name evidence="4" type="ORF">GR138_24135</name>
</gene>
<dbReference type="Pfam" id="PF03807">
    <property type="entry name" value="F420_oxidored"/>
    <property type="match status" value="1"/>
</dbReference>
<dbReference type="Gene3D" id="3.40.50.720">
    <property type="entry name" value="NAD(P)-binding Rossmann-like Domain"/>
    <property type="match status" value="1"/>
</dbReference>
<dbReference type="PANTHER" id="PTHR11645:SF13">
    <property type="entry name" value="PYRROLINE-5-CARBOXYLATE REDUCTASE CATALYTIC N-TERMINAL DOMAIN-CONTAINING PROTEIN"/>
    <property type="match status" value="1"/>
</dbReference>
<dbReference type="SUPFAM" id="SSF51735">
    <property type="entry name" value="NAD(P)-binding Rossmann-fold domains"/>
    <property type="match status" value="1"/>
</dbReference>
<evidence type="ECO:0000313" key="5">
    <source>
        <dbReference type="Proteomes" id="UP000435802"/>
    </source>
</evidence>
<evidence type="ECO:0000256" key="1">
    <source>
        <dbReference type="ARBA" id="ARBA00005525"/>
    </source>
</evidence>
<proteinExistence type="inferred from homology"/>
<name>A0A6N8SGX4_9HYPH</name>
<feature type="binding site" evidence="2">
    <location>
        <begin position="72"/>
        <end position="75"/>
    </location>
    <ligand>
        <name>NADP(+)</name>
        <dbReference type="ChEBI" id="CHEBI:58349"/>
    </ligand>
</feature>
<reference evidence="4 5" key="1">
    <citation type="submission" date="2019-12" db="EMBL/GenBank/DDBJ databases">
        <title>Shinella kummerowiae sp. nov., a symbiotic bacterium isolated from root nodules of the herbal legume Kummerowia stipulacea.</title>
        <authorList>
            <person name="Gao J."/>
        </authorList>
    </citation>
    <scope>NUCLEOTIDE SEQUENCE [LARGE SCALE GENOMIC DNA]</scope>
    <source>
        <strain evidence="4 5">CCBAU 25048</strain>
    </source>
</reference>
<comment type="caution">
    <text evidence="4">The sequence shown here is derived from an EMBL/GenBank/DDBJ whole genome shotgun (WGS) entry which is preliminary data.</text>
</comment>
<accession>A0A6N8SGX4</accession>
<dbReference type="RefSeq" id="WP_160861807.1">
    <property type="nucleotide sequence ID" value="NZ_WUMK01000010.1"/>
</dbReference>
<dbReference type="InterPro" id="IPR028939">
    <property type="entry name" value="P5C_Rdtase_cat_N"/>
</dbReference>
<dbReference type="AlphaFoldDB" id="A0A6N8SGX4"/>
<sequence length="262" mass="27794">MPLPRKIGFIGTGAITDAMVRGLLAAPAAVPHVMVSQRSADISARLAADFPAVLVSSDNQAIVDGCDTVVLAIRPQIAEEVIRPLRFCDGQTVISVVAATGRAALLDWIGADVRLSQAIPLPFVARRKGVTAVYPPDADTAAVFNVLGNAVECETKAEYDLLAAVSALMATYFGILHRTTEWLADNGLPEEKGRAYLAPLFSSLSETALLAGKDVDFIAMSHEFATKGGLNEQVFQDFDRKGGSDALKQALDRVLNRITGSA</sequence>
<dbReference type="GO" id="GO:0004735">
    <property type="term" value="F:pyrroline-5-carboxylate reductase activity"/>
    <property type="evidence" value="ECO:0007669"/>
    <property type="project" value="UniProtKB-EC"/>
</dbReference>
<evidence type="ECO:0000259" key="3">
    <source>
        <dbReference type="Pfam" id="PF03807"/>
    </source>
</evidence>
<organism evidence="4 5">
    <name type="scientific">Shinella kummerowiae</name>
    <dbReference type="NCBI Taxonomy" id="417745"/>
    <lineage>
        <taxon>Bacteria</taxon>
        <taxon>Pseudomonadati</taxon>
        <taxon>Pseudomonadota</taxon>
        <taxon>Alphaproteobacteria</taxon>
        <taxon>Hyphomicrobiales</taxon>
        <taxon>Rhizobiaceae</taxon>
        <taxon>Shinella</taxon>
    </lineage>
</organism>
<protein>
    <submittedName>
        <fullName evidence="4">Pyrroline-5-carboxylate reductase</fullName>
        <ecNumber evidence="4">1.5.1.2</ecNumber>
    </submittedName>
</protein>
<dbReference type="PANTHER" id="PTHR11645">
    <property type="entry name" value="PYRROLINE-5-CARBOXYLATE REDUCTASE"/>
    <property type="match status" value="1"/>
</dbReference>
<dbReference type="EC" id="1.5.1.2" evidence="4"/>
<dbReference type="EMBL" id="WUMK01000010">
    <property type="protein sequence ID" value="MXN48305.1"/>
    <property type="molecule type" value="Genomic_DNA"/>
</dbReference>
<dbReference type="PIRSF" id="PIRSF000193">
    <property type="entry name" value="Pyrrol-5-carb_rd"/>
    <property type="match status" value="1"/>
</dbReference>
<feature type="domain" description="Pyrroline-5-carboxylate reductase catalytic N-terminal" evidence="3">
    <location>
        <begin position="6"/>
        <end position="98"/>
    </location>
</feature>
<dbReference type="NCBIfam" id="NF005063">
    <property type="entry name" value="PRK06476.1"/>
    <property type="match status" value="1"/>
</dbReference>
<comment type="similarity">
    <text evidence="1">Belongs to the pyrroline-5-carboxylate reductase family.</text>
</comment>